<accession>A0AAU7U0U4</accession>
<proteinExistence type="predicted"/>
<dbReference type="AlphaFoldDB" id="A0AAU7U0U4"/>
<dbReference type="EMBL" id="CP158292">
    <property type="protein sequence ID" value="XBV46644.1"/>
    <property type="molecule type" value="Genomic_DNA"/>
</dbReference>
<dbReference type="RefSeq" id="WP_101764610.1">
    <property type="nucleotide sequence ID" value="NZ_CP158292.1"/>
</dbReference>
<protein>
    <submittedName>
        <fullName evidence="1">Cold-shock protein</fullName>
    </submittedName>
</protein>
<dbReference type="Pfam" id="PF23641">
    <property type="entry name" value="YmcF-like"/>
    <property type="match status" value="1"/>
</dbReference>
<sequence>MRIYNRLRCPHCQSSQYRTSAFDITKMNPHGAKCIFCKSSMIVLKTA</sequence>
<evidence type="ECO:0000313" key="1">
    <source>
        <dbReference type="EMBL" id="XBV46644.1"/>
    </source>
</evidence>
<name>A0AAU7U0U4_9GAMM</name>
<gene>
    <name evidence="1" type="ORF">AAF463_10690</name>
</gene>
<organism evidence="1">
    <name type="scientific">Pantoea sp. BJ2</name>
    <dbReference type="NCBI Taxonomy" id="3141322"/>
    <lineage>
        <taxon>Bacteria</taxon>
        <taxon>Pseudomonadati</taxon>
        <taxon>Pseudomonadota</taxon>
        <taxon>Gammaproteobacteria</taxon>
        <taxon>Enterobacterales</taxon>
        <taxon>Erwiniaceae</taxon>
        <taxon>Pantoea</taxon>
    </lineage>
</organism>
<reference evidence="1" key="1">
    <citation type="submission" date="2024-06" db="EMBL/GenBank/DDBJ databases">
        <title>Multiomics insights into the TNT degradation mechanism by Pantoea sp. BJ2 isolated from an ammunition destruction site.</title>
        <authorList>
            <person name="Luo J."/>
        </authorList>
    </citation>
    <scope>NUCLEOTIDE SEQUENCE</scope>
    <source>
        <strain evidence="1">BJ2</strain>
    </source>
</reference>
<dbReference type="InterPro" id="IPR056946">
    <property type="entry name" value="YmcF-like"/>
</dbReference>